<keyword evidence="5 13" id="KW-0812">Transmembrane</keyword>
<dbReference type="EMBL" id="CVQI01006113">
    <property type="protein sequence ID" value="CRK15576.1"/>
    <property type="molecule type" value="Genomic_DNA"/>
</dbReference>
<dbReference type="Pfam" id="PF08022">
    <property type="entry name" value="FAD_binding_8"/>
    <property type="match status" value="1"/>
</dbReference>
<evidence type="ECO:0000256" key="6">
    <source>
        <dbReference type="ARBA" id="ARBA00022982"/>
    </source>
</evidence>
<keyword evidence="7 13" id="KW-1133">Transmembrane helix</keyword>
<feature type="domain" description="FAD-binding FR-type" evidence="15">
    <location>
        <begin position="540"/>
        <end position="688"/>
    </location>
</feature>
<feature type="transmembrane region" description="Helical" evidence="13">
    <location>
        <begin position="513"/>
        <end position="544"/>
    </location>
</feature>
<dbReference type="InterPro" id="IPR013112">
    <property type="entry name" value="FAD-bd_8"/>
</dbReference>
<keyword evidence="11" id="KW-0547">Nucleotide-binding</keyword>
<evidence type="ECO:0000259" key="14">
    <source>
        <dbReference type="PROSITE" id="PS50975"/>
    </source>
</evidence>
<dbReference type="GO" id="GO:0015677">
    <property type="term" value="P:copper ion import"/>
    <property type="evidence" value="ECO:0007669"/>
    <property type="project" value="TreeGrafter"/>
</dbReference>
<gene>
    <name evidence="17" type="ORF">BN1708_004719</name>
    <name evidence="16" type="ORF">BN1723_010719</name>
</gene>
<evidence type="ECO:0000256" key="11">
    <source>
        <dbReference type="PROSITE-ProRule" id="PRU00409"/>
    </source>
</evidence>
<evidence type="ECO:0000313" key="17">
    <source>
        <dbReference type="EMBL" id="CRK28736.1"/>
    </source>
</evidence>
<evidence type="ECO:0000256" key="3">
    <source>
        <dbReference type="ARBA" id="ARBA00007009"/>
    </source>
</evidence>
<feature type="transmembrane region" description="Helical" evidence="13">
    <location>
        <begin position="260"/>
        <end position="280"/>
    </location>
</feature>
<keyword evidence="18" id="KW-1185">Reference proteome</keyword>
<keyword evidence="8" id="KW-0560">Oxidoreductase</keyword>
<feature type="transmembrane region" description="Helical" evidence="13">
    <location>
        <begin position="439"/>
        <end position="463"/>
    </location>
</feature>
<feature type="transmembrane region" description="Helical" evidence="13">
    <location>
        <begin position="354"/>
        <end position="377"/>
    </location>
</feature>
<dbReference type="Pfam" id="PF01794">
    <property type="entry name" value="Ferric_reduct"/>
    <property type="match status" value="1"/>
</dbReference>
<dbReference type="GO" id="GO:0006879">
    <property type="term" value="P:intracellular iron ion homeostasis"/>
    <property type="evidence" value="ECO:0007669"/>
    <property type="project" value="TreeGrafter"/>
</dbReference>
<feature type="compositionally biased region" description="Basic and acidic residues" evidence="12">
    <location>
        <begin position="763"/>
        <end position="775"/>
    </location>
</feature>
<protein>
    <recommendedName>
        <fullName evidence="20">FAD-binding FR-type domain-containing protein</fullName>
    </recommendedName>
</protein>
<dbReference type="InterPro" id="IPR039261">
    <property type="entry name" value="FNR_nucleotide-bd"/>
</dbReference>
<keyword evidence="10 13" id="KW-0472">Membrane</keyword>
<dbReference type="PANTHER" id="PTHR32361">
    <property type="entry name" value="FERRIC/CUPRIC REDUCTASE TRANSMEMBRANE COMPONENT"/>
    <property type="match status" value="1"/>
</dbReference>
<feature type="region of interest" description="Disordered" evidence="12">
    <location>
        <begin position="755"/>
        <end position="789"/>
    </location>
</feature>
<keyword evidence="4" id="KW-0813">Transport</keyword>
<dbReference type="InterPro" id="IPR051410">
    <property type="entry name" value="Ferric/Cupric_Reductase"/>
</dbReference>
<dbReference type="GO" id="GO:0005886">
    <property type="term" value="C:plasma membrane"/>
    <property type="evidence" value="ECO:0007669"/>
    <property type="project" value="TreeGrafter"/>
</dbReference>
<dbReference type="PROSITE" id="PS51142">
    <property type="entry name" value="NAS"/>
    <property type="match status" value="1"/>
</dbReference>
<dbReference type="CDD" id="cd06186">
    <property type="entry name" value="NOX_Duox_like_FAD_NADP"/>
    <property type="match status" value="1"/>
</dbReference>
<feature type="compositionally biased region" description="Polar residues" evidence="12">
    <location>
        <begin position="1299"/>
        <end position="1318"/>
    </location>
</feature>
<feature type="region of interest" description="Disordered" evidence="12">
    <location>
        <begin position="1299"/>
        <end position="1321"/>
    </location>
</feature>
<dbReference type="EMBL" id="CVQH01020862">
    <property type="protein sequence ID" value="CRK28736.1"/>
    <property type="molecule type" value="Genomic_DNA"/>
</dbReference>
<dbReference type="GO" id="GO:0000293">
    <property type="term" value="F:ferric-chelate reductase activity"/>
    <property type="evidence" value="ECO:0007669"/>
    <property type="project" value="UniProtKB-ARBA"/>
</dbReference>
<evidence type="ECO:0000256" key="9">
    <source>
        <dbReference type="ARBA" id="ARBA00023065"/>
    </source>
</evidence>
<dbReference type="SUPFAM" id="SSF53335">
    <property type="entry name" value="S-adenosyl-L-methionine-dependent methyltransferases"/>
    <property type="match status" value="1"/>
</dbReference>
<evidence type="ECO:0000256" key="1">
    <source>
        <dbReference type="ARBA" id="ARBA00004141"/>
    </source>
</evidence>
<evidence type="ECO:0000256" key="7">
    <source>
        <dbReference type="ARBA" id="ARBA00022989"/>
    </source>
</evidence>
<dbReference type="Proteomes" id="UP000044602">
    <property type="component" value="Unassembled WGS sequence"/>
</dbReference>
<accession>A0A0G4M3A2</accession>
<dbReference type="InterPro" id="IPR013121">
    <property type="entry name" value="Fe_red_NAD-bd_6"/>
</dbReference>
<keyword evidence="9" id="KW-0406">Ion transport</keyword>
<dbReference type="Gene3D" id="3.40.50.80">
    <property type="entry name" value="Nucleotide-binding domain of ferredoxin-NADP reductase (FNR) module"/>
    <property type="match status" value="1"/>
</dbReference>
<dbReference type="GO" id="GO:0030418">
    <property type="term" value="P:nicotianamine biosynthetic process"/>
    <property type="evidence" value="ECO:0007669"/>
    <property type="project" value="InterPro"/>
</dbReference>
<dbReference type="Pfam" id="PF18130">
    <property type="entry name" value="ATPgrasp_N"/>
    <property type="match status" value="1"/>
</dbReference>
<feature type="transmembrane region" description="Helical" evidence="13">
    <location>
        <begin position="397"/>
        <end position="418"/>
    </location>
</feature>
<dbReference type="InterPro" id="IPR004298">
    <property type="entry name" value="Nicotian_synth"/>
</dbReference>
<evidence type="ECO:0000313" key="19">
    <source>
        <dbReference type="Proteomes" id="UP000045706"/>
    </source>
</evidence>
<proteinExistence type="inferred from homology"/>
<evidence type="ECO:0008006" key="20">
    <source>
        <dbReference type="Google" id="ProtNLM"/>
    </source>
</evidence>
<name>A0A0G4M3A2_VERLO</name>
<dbReference type="SFLD" id="SFLDS00052">
    <property type="entry name" value="Ferric_Reductase_Domain"/>
    <property type="match status" value="1"/>
</dbReference>
<evidence type="ECO:0000256" key="13">
    <source>
        <dbReference type="SAM" id="Phobius"/>
    </source>
</evidence>
<dbReference type="Gene3D" id="3.30.470.20">
    <property type="entry name" value="ATP-grasp fold, B domain"/>
    <property type="match status" value="1"/>
</dbReference>
<reference evidence="18 19" key="1">
    <citation type="submission" date="2015-05" db="EMBL/GenBank/DDBJ databases">
        <authorList>
            <person name="Fogelqvist Johan"/>
        </authorList>
    </citation>
    <scope>NUCLEOTIDE SEQUENCE [LARGE SCALE GENOMIC DNA]</scope>
    <source>
        <strain evidence="17">VL1</strain>
        <strain evidence="16">VL2</strain>
    </source>
</reference>
<sequence>MTVTHLFPIDPATAVQHHIGKIKRATDSLEGLYPLNSIAEAPDSSTARLSLSRFPIHAFYEHAAELEWTAASTVLGRTPRSVAILGAGALPETCIWIQDWARARGERVHVHNVELVPSRLELSQRAMATLELDSEDTTYEVGDARDVPRDLRRFDAVYFNATVGSTAEEKETVLLEVASRMTSGSIMVSRGSASLKSLFYPIAGLKSSLAYLFFTMADGAEVKTYKVWHYGYHPRTLPCTADQANCDYLDALWEANDLGMVYSGIFWLVAGAVLLIIAVGRRSLVSRRTRPFVFTSTSNKAEGESSPLTGTQLPSSTSPALVSRPLRAAAATARSYLLPDSIRFVFGRTTRLQVLILTILVVYLTIFSFVGMTYALWISPVKDHPGVYKEQNTAGIWSNRIGILAYAITPFSVLLASRESILSILTGVPYQAFNFLHRWVGYIILLQSVLHAIVWCVICIGLYGPQPEYAVNWVTKEYMVYGLCAMFLLLLMWFLSLGFMIRLTGFEFFRKTHYVLAMVYIGTCWGHWEFLGDWMLCGLLLWFFDRLARLVRMALLHHQYVGGDWGFHPAQAQLTLFSNADHGDVARLDFTFSQSPWHVGQHFYLCFPDSSVWQSHPFTPLSLPVLGKEGLVKHSYVFRAKGGETKKIAELAALILQGPYGEHSTREIDGGVNVLAIAGGTGITYVLPVILETLQSQVDSALTSGRTDRAIQLIWMVRHRDDARWIESELECIKASAGKHNVQVTIFVTREQEEFGKANNTSADEKLSSDQKARQATDSSSSSSFPDTSGTTLRDIITYKNAAGSNDSVRRHPDVGTLVQDFVGETVQGPTVVFASGPGAMIRSVECQWWLRDDATHHHLKRVYVNPVAAGDSRLETVASDSNPNVSSSLIIVEDRSSFSYREQAVLTEEKSILLKEAFDYLFSAASSETAATANAGKPRDEGLVLPSCVFLLAEHGGFPVRSDFLLYRLLGCPQVASSFSFLSTSTRILPFTGFIDTWKDVTRALEIAVGVVLLKPETLVASGLRTSACERLGLEESTSSFEWQLEQRLSFPWLQPTAIRQYRVCLVIGPQIVQSWLSRWQAAAALGVKLVIITTGHWWADDLVDTSLQHLREALVLVNMSTNNDGNGCLLGARIAQAVRSYPEPIDGIFTSSDDYLVSVAQAAEALGLYTPGVKAFTVSTDKFYTRMFSGQDIGSAFAVKSVSELKSQIGTAGDMDGKLQYPVVCKPSIGRGSEGVFRADNPDELRDAVTRILAIRDCPNGVVVEDYVEGPEVDANLVLRDGRLLFAEVVDDFPCSADTSSSSQGGTFNETQTHTPSGLPKNEQALVIEAMKQAVLLQGFRSGVFHCEARVRNSSMDYVVDPKVPFPVLQMLKTSTKANKNEPSIFLHEINARAPGMGSSTASLFSSGVDYWTLQVLCAVRDWGRFEALSIPFKHSPTNFVSLANVAVDVSLAQMRALDIPGFASTTGSEEGPKPNTRIAIDGDAYPTGELRRSRPEIMQHVPYHVTIARPSDWYAGQKGSWRWFTTGVVVSPLSREHALTMVDSFTRRYEELLHEAPKGSATQLRP</sequence>
<evidence type="ECO:0000313" key="16">
    <source>
        <dbReference type="EMBL" id="CRK15576.1"/>
    </source>
</evidence>
<feature type="region of interest" description="Disordered" evidence="12">
    <location>
        <begin position="298"/>
        <end position="319"/>
    </location>
</feature>
<evidence type="ECO:0000256" key="12">
    <source>
        <dbReference type="SAM" id="MobiDB-lite"/>
    </source>
</evidence>
<dbReference type="InterPro" id="IPR013130">
    <property type="entry name" value="Fe3_Rdtase_TM_dom"/>
</dbReference>
<dbReference type="Gene3D" id="3.40.50.150">
    <property type="entry name" value="Vaccinia Virus protein VP39"/>
    <property type="match status" value="1"/>
</dbReference>
<keyword evidence="11" id="KW-0067">ATP-binding</keyword>
<comment type="subcellular location">
    <subcellularLocation>
        <location evidence="1">Membrane</location>
        <topology evidence="1">Multi-pass membrane protein</topology>
    </subcellularLocation>
</comment>
<dbReference type="GO" id="GO:0006826">
    <property type="term" value="P:iron ion transport"/>
    <property type="evidence" value="ECO:0007669"/>
    <property type="project" value="TreeGrafter"/>
</dbReference>
<evidence type="ECO:0000313" key="18">
    <source>
        <dbReference type="Proteomes" id="UP000044602"/>
    </source>
</evidence>
<evidence type="ECO:0000259" key="15">
    <source>
        <dbReference type="PROSITE" id="PS51384"/>
    </source>
</evidence>
<evidence type="ECO:0000256" key="8">
    <source>
        <dbReference type="ARBA" id="ARBA00023002"/>
    </source>
</evidence>
<dbReference type="InterPro" id="IPR029063">
    <property type="entry name" value="SAM-dependent_MTases_sf"/>
</dbReference>
<keyword evidence="6" id="KW-0249">Electron transport</keyword>
<feature type="domain" description="ATP-grasp" evidence="14">
    <location>
        <begin position="1185"/>
        <end position="1422"/>
    </location>
</feature>
<dbReference type="PROSITE" id="PS51384">
    <property type="entry name" value="FAD_FR"/>
    <property type="match status" value="1"/>
</dbReference>
<dbReference type="GO" id="GO:0030410">
    <property type="term" value="F:nicotianamine synthase activity"/>
    <property type="evidence" value="ECO:0007669"/>
    <property type="project" value="InterPro"/>
</dbReference>
<dbReference type="GO" id="GO:0046872">
    <property type="term" value="F:metal ion binding"/>
    <property type="evidence" value="ECO:0007669"/>
    <property type="project" value="InterPro"/>
</dbReference>
<dbReference type="Pfam" id="PF13535">
    <property type="entry name" value="ATP-grasp_4"/>
    <property type="match status" value="1"/>
</dbReference>
<dbReference type="CDD" id="cd02440">
    <property type="entry name" value="AdoMet_MTases"/>
    <property type="match status" value="1"/>
</dbReference>
<dbReference type="Proteomes" id="UP000045706">
    <property type="component" value="Unassembled WGS sequence"/>
</dbReference>
<dbReference type="SUPFAM" id="SSF56059">
    <property type="entry name" value="Glutathione synthetase ATP-binding domain-like"/>
    <property type="match status" value="1"/>
</dbReference>
<evidence type="ECO:0000256" key="4">
    <source>
        <dbReference type="ARBA" id="ARBA00022448"/>
    </source>
</evidence>
<dbReference type="PANTHER" id="PTHR32361:SF3">
    <property type="entry name" value="REDUCTASE, PUTATIVE (AFU_ORTHOLOGUE AFUA_6G13750)-RELATED"/>
    <property type="match status" value="1"/>
</dbReference>
<dbReference type="SFLD" id="SFLDG01168">
    <property type="entry name" value="Ferric_reductase_subgroup_(FRE"/>
    <property type="match status" value="1"/>
</dbReference>
<feature type="transmembrane region" description="Helical" evidence="13">
    <location>
        <begin position="478"/>
        <end position="501"/>
    </location>
</feature>
<comment type="similarity">
    <text evidence="2">Belongs to the ferric reductase (FRE) family.</text>
</comment>
<dbReference type="InterPro" id="IPR017927">
    <property type="entry name" value="FAD-bd_FR_type"/>
</dbReference>
<dbReference type="InterPro" id="IPR011761">
    <property type="entry name" value="ATP-grasp"/>
</dbReference>
<dbReference type="InterPro" id="IPR041472">
    <property type="entry name" value="BL00235/CARNS1_N"/>
</dbReference>
<evidence type="ECO:0000256" key="10">
    <source>
        <dbReference type="ARBA" id="ARBA00023136"/>
    </source>
</evidence>
<organism evidence="17 18">
    <name type="scientific">Verticillium longisporum</name>
    <name type="common">Verticillium dahliae var. longisporum</name>
    <dbReference type="NCBI Taxonomy" id="100787"/>
    <lineage>
        <taxon>Eukaryota</taxon>
        <taxon>Fungi</taxon>
        <taxon>Dikarya</taxon>
        <taxon>Ascomycota</taxon>
        <taxon>Pezizomycotina</taxon>
        <taxon>Sordariomycetes</taxon>
        <taxon>Hypocreomycetidae</taxon>
        <taxon>Glomerellales</taxon>
        <taxon>Plectosphaerellaceae</taxon>
        <taxon>Verticillium</taxon>
    </lineage>
</organism>
<comment type="similarity">
    <text evidence="3">Belongs to the nicotianamine synthase (NAS)-like family.</text>
</comment>
<evidence type="ECO:0000256" key="5">
    <source>
        <dbReference type="ARBA" id="ARBA00022692"/>
    </source>
</evidence>
<dbReference type="Pfam" id="PF08030">
    <property type="entry name" value="NAD_binding_6"/>
    <property type="match status" value="1"/>
</dbReference>
<dbReference type="STRING" id="100787.A0A0G4M3A2"/>
<dbReference type="SUPFAM" id="SSF52343">
    <property type="entry name" value="Ferredoxin reductase-like, C-terminal NADP-linked domain"/>
    <property type="match status" value="1"/>
</dbReference>
<evidence type="ECO:0000256" key="2">
    <source>
        <dbReference type="ARBA" id="ARBA00006278"/>
    </source>
</evidence>
<dbReference type="GO" id="GO:0005524">
    <property type="term" value="F:ATP binding"/>
    <property type="evidence" value="ECO:0007669"/>
    <property type="project" value="UniProtKB-UniRule"/>
</dbReference>
<dbReference type="Pfam" id="PF03059">
    <property type="entry name" value="NAS"/>
    <property type="match status" value="1"/>
</dbReference>
<dbReference type="Gene3D" id="3.40.50.20">
    <property type="match status" value="1"/>
</dbReference>
<dbReference type="PROSITE" id="PS50975">
    <property type="entry name" value="ATP_GRASP"/>
    <property type="match status" value="1"/>
</dbReference>